<evidence type="ECO:0000313" key="3">
    <source>
        <dbReference type="Proteomes" id="UP000001056"/>
    </source>
</evidence>
<evidence type="ECO:0000313" key="2">
    <source>
        <dbReference type="EMBL" id="EAQ89516.1"/>
    </source>
</evidence>
<organism evidence="2 3">
    <name type="scientific">Chaetomium globosum (strain ATCC 6205 / CBS 148.51 / DSM 1962 / NBRC 6347 / NRRL 1970)</name>
    <name type="common">Soil fungus</name>
    <dbReference type="NCBI Taxonomy" id="306901"/>
    <lineage>
        <taxon>Eukaryota</taxon>
        <taxon>Fungi</taxon>
        <taxon>Dikarya</taxon>
        <taxon>Ascomycota</taxon>
        <taxon>Pezizomycotina</taxon>
        <taxon>Sordariomycetes</taxon>
        <taxon>Sordariomycetidae</taxon>
        <taxon>Sordariales</taxon>
        <taxon>Chaetomiaceae</taxon>
        <taxon>Chaetomium</taxon>
    </lineage>
</organism>
<reference evidence="3" key="1">
    <citation type="journal article" date="2015" name="Genome Announc.">
        <title>Draft genome sequence of the cellulolytic fungus Chaetomium globosum.</title>
        <authorList>
            <person name="Cuomo C.A."/>
            <person name="Untereiner W.A."/>
            <person name="Ma L.-J."/>
            <person name="Grabherr M."/>
            <person name="Birren B.W."/>
        </authorList>
    </citation>
    <scope>NUCLEOTIDE SEQUENCE [LARGE SCALE GENOMIC DNA]</scope>
    <source>
        <strain evidence="3">ATCC 6205 / CBS 148.51 / DSM 1962 / NBRC 6347 / NRRL 1970</strain>
    </source>
</reference>
<dbReference type="EMBL" id="CH408031">
    <property type="protein sequence ID" value="EAQ89516.1"/>
    <property type="molecule type" value="Genomic_DNA"/>
</dbReference>
<feature type="region of interest" description="Disordered" evidence="1">
    <location>
        <begin position="275"/>
        <end position="383"/>
    </location>
</feature>
<dbReference type="RefSeq" id="XP_001222230.1">
    <property type="nucleotide sequence ID" value="XM_001222229.1"/>
</dbReference>
<dbReference type="GeneID" id="4391109"/>
<gene>
    <name evidence="2" type="ORF">CHGG_06135</name>
</gene>
<feature type="region of interest" description="Disordered" evidence="1">
    <location>
        <begin position="137"/>
        <end position="176"/>
    </location>
</feature>
<keyword evidence="3" id="KW-1185">Reference proteome</keyword>
<feature type="compositionally biased region" description="Basic and acidic residues" evidence="1">
    <location>
        <begin position="108"/>
        <end position="120"/>
    </location>
</feature>
<accession>Q2H5D0</accession>
<dbReference type="HOGENOM" id="CLU_721600_0_0_1"/>
<dbReference type="VEuPathDB" id="FungiDB:CHGG_06135"/>
<proteinExistence type="predicted"/>
<feature type="region of interest" description="Disordered" evidence="1">
    <location>
        <begin position="105"/>
        <end position="124"/>
    </location>
</feature>
<dbReference type="Proteomes" id="UP000001056">
    <property type="component" value="Unassembled WGS sequence"/>
</dbReference>
<dbReference type="InParanoid" id="Q2H5D0"/>
<protein>
    <submittedName>
        <fullName evidence="2">Uncharacterized protein</fullName>
    </submittedName>
</protein>
<dbReference type="eggNOG" id="ENOG502T53E">
    <property type="taxonomic scope" value="Eukaryota"/>
</dbReference>
<name>Q2H5D0_CHAGB</name>
<feature type="compositionally biased region" description="Acidic residues" evidence="1">
    <location>
        <begin position="292"/>
        <end position="302"/>
    </location>
</feature>
<evidence type="ECO:0000256" key="1">
    <source>
        <dbReference type="SAM" id="MobiDB-lite"/>
    </source>
</evidence>
<dbReference type="OrthoDB" id="4590595at2759"/>
<sequence length="383" mass="41628">MTPPIVMSRPPRKVADEVIFNDRKYHPQYPPSEQFDVLTITQALFKLGRKKDTSTDTKINEASLRNFAAIYPRLYQVPHKSQARFRAWMSENEETIRGWDVGDFFKTPADDARDRTKPREPGCPVEVMEAWKRAIEGEEQTDQMPVNQELPANGSDNGTDNNQASNSGSGGGSGEIAPFIDQGSVFDCAVPPPATGYAQGYEQGYQGAMALPALEASLGMIKEAASRLEQLSDSFHLVDGDAVKQELLALAETITTNVDGAMQAGGIISQPIAGEAVSGRAGRKRRLRSLADEGENENEDEDKSQRRIKARRLQSDPASLETEHGLAGEHGSSGGGSSGGPIADAFQNDQSSPAKDVPPPRVDPMELPIDPRLFLDPDQLPNE</sequence>
<dbReference type="AlphaFoldDB" id="Q2H5D0"/>
<feature type="compositionally biased region" description="Polar residues" evidence="1">
    <location>
        <begin position="154"/>
        <end position="166"/>
    </location>
</feature>